<dbReference type="InterPro" id="IPR035991">
    <property type="entry name" value="Casein_kinase_II_beta-like"/>
</dbReference>
<dbReference type="SMART" id="SM01085">
    <property type="entry name" value="CK_II_beta"/>
    <property type="match status" value="1"/>
</dbReference>
<dbReference type="eggNOG" id="KOG3092">
    <property type="taxonomic scope" value="Eukaryota"/>
</dbReference>
<dbReference type="Proteomes" id="UP000019763">
    <property type="component" value="Unassembled WGS sequence"/>
</dbReference>
<gene>
    <name evidence="3" type="ORF">GNI_123950</name>
</gene>
<organism evidence="3 4">
    <name type="scientific">Gregarina niphandrodes</name>
    <name type="common">Septate eugregarine</name>
    <dbReference type="NCBI Taxonomy" id="110365"/>
    <lineage>
        <taxon>Eukaryota</taxon>
        <taxon>Sar</taxon>
        <taxon>Alveolata</taxon>
        <taxon>Apicomplexa</taxon>
        <taxon>Conoidasida</taxon>
        <taxon>Gregarinasina</taxon>
        <taxon>Eugregarinorida</taxon>
        <taxon>Gregarinidae</taxon>
        <taxon>Gregarina</taxon>
    </lineage>
</organism>
<protein>
    <recommendedName>
        <fullName evidence="2">Casein kinase II subunit beta</fullName>
        <shortName evidence="2">CK II beta</shortName>
    </recommendedName>
</protein>
<dbReference type="Pfam" id="PF01214">
    <property type="entry name" value="CK_II_beta"/>
    <property type="match status" value="1"/>
</dbReference>
<dbReference type="AlphaFoldDB" id="A0A023B278"/>
<dbReference type="PANTHER" id="PTHR11740:SF0">
    <property type="entry name" value="CASEIN KINASE II SUBUNIT BETA"/>
    <property type="match status" value="1"/>
</dbReference>
<dbReference type="GO" id="GO:0005737">
    <property type="term" value="C:cytoplasm"/>
    <property type="evidence" value="ECO:0007669"/>
    <property type="project" value="TreeGrafter"/>
</dbReference>
<dbReference type="Gene3D" id="2.20.25.20">
    <property type="match status" value="1"/>
</dbReference>
<proteinExistence type="inferred from homology"/>
<evidence type="ECO:0000313" key="4">
    <source>
        <dbReference type="Proteomes" id="UP000019763"/>
    </source>
</evidence>
<comment type="similarity">
    <text evidence="1 2">Belongs to the casein kinase 2 subunit beta family.</text>
</comment>
<dbReference type="VEuPathDB" id="CryptoDB:GNI_123950"/>
<dbReference type="GeneID" id="22914363"/>
<dbReference type="PANTHER" id="PTHR11740">
    <property type="entry name" value="CASEIN KINASE II SUBUNIT BETA"/>
    <property type="match status" value="1"/>
</dbReference>
<comment type="caution">
    <text evidence="3">The sequence shown here is derived from an EMBL/GenBank/DDBJ whole genome shotgun (WGS) entry which is preliminary data.</text>
</comment>
<sequence length="142" mass="15900">MVSKYKDETYGVCPRGCDAAMMPYGMSDVPGEGSTTVYCGVCKEIYRPANPVLAAIDGAYFGSTFSHLFFMEFGEKLQLPELRDTTRVVASLLEDASMEETANRDHHHPPYYVPKIFGYKVSSSVRDREIQDAIRGGWNNKL</sequence>
<dbReference type="GO" id="GO:0005956">
    <property type="term" value="C:protein kinase CK2 complex"/>
    <property type="evidence" value="ECO:0007669"/>
    <property type="project" value="UniProtKB-UniRule"/>
</dbReference>
<dbReference type="GO" id="GO:0016301">
    <property type="term" value="F:kinase activity"/>
    <property type="evidence" value="ECO:0007669"/>
    <property type="project" value="UniProtKB-KW"/>
</dbReference>
<dbReference type="GO" id="GO:0019887">
    <property type="term" value="F:protein kinase regulator activity"/>
    <property type="evidence" value="ECO:0007669"/>
    <property type="project" value="InterPro"/>
</dbReference>
<keyword evidence="3" id="KW-0808">Transferase</keyword>
<dbReference type="PRINTS" id="PR00472">
    <property type="entry name" value="CASNKINASEII"/>
</dbReference>
<evidence type="ECO:0000256" key="1">
    <source>
        <dbReference type="ARBA" id="ARBA00006941"/>
    </source>
</evidence>
<dbReference type="OrthoDB" id="3971593at2759"/>
<dbReference type="OMA" id="GVCKEIY"/>
<dbReference type="SUPFAM" id="SSF57798">
    <property type="entry name" value="Casein kinase II beta subunit"/>
    <property type="match status" value="1"/>
</dbReference>
<dbReference type="EMBL" id="AFNH02000924">
    <property type="protein sequence ID" value="EZG51582.1"/>
    <property type="molecule type" value="Genomic_DNA"/>
</dbReference>
<keyword evidence="4" id="KW-1185">Reference proteome</keyword>
<dbReference type="InterPro" id="IPR000704">
    <property type="entry name" value="Casein_kinase_II_reg-sub"/>
</dbReference>
<keyword evidence="3" id="KW-0418">Kinase</keyword>
<evidence type="ECO:0000313" key="3">
    <source>
        <dbReference type="EMBL" id="EZG51582.1"/>
    </source>
</evidence>
<dbReference type="FunFam" id="2.20.25.20:FF:000001">
    <property type="entry name" value="Casein kinase II subunit beta"/>
    <property type="match status" value="1"/>
</dbReference>
<dbReference type="RefSeq" id="XP_011131942.1">
    <property type="nucleotide sequence ID" value="XM_011133640.1"/>
</dbReference>
<evidence type="ECO:0000256" key="2">
    <source>
        <dbReference type="RuleBase" id="RU361268"/>
    </source>
</evidence>
<comment type="subunit">
    <text evidence="2">Tetramer of two alpha and two beta subunits.</text>
</comment>
<accession>A0A023B278</accession>
<reference evidence="3" key="1">
    <citation type="submission" date="2013-12" db="EMBL/GenBank/DDBJ databases">
        <authorList>
            <person name="Omoto C.K."/>
            <person name="Sibley D."/>
            <person name="Venepally P."/>
            <person name="Hadjithomas M."/>
            <person name="Karamycheva S."/>
            <person name="Brunk B."/>
            <person name="Roos D."/>
            <person name="Caler E."/>
            <person name="Lorenzi H."/>
        </authorList>
    </citation>
    <scope>NUCLEOTIDE SEQUENCE</scope>
</reference>
<name>A0A023B278_GRENI</name>